<dbReference type="InterPro" id="IPR001754">
    <property type="entry name" value="OMPdeCOase_dom"/>
</dbReference>
<evidence type="ECO:0000256" key="8">
    <source>
        <dbReference type="PIRSR" id="PIRSR614732-1"/>
    </source>
</evidence>
<evidence type="ECO:0000256" key="7">
    <source>
        <dbReference type="HAMAP-Rule" id="MF_01200"/>
    </source>
</evidence>
<comment type="function">
    <text evidence="1 7">Catalyzes the decarboxylation of orotidine 5'-monophosphate (OMP) to uridine 5'-monophosphate (UMP).</text>
</comment>
<evidence type="ECO:0000256" key="10">
    <source>
        <dbReference type="RuleBase" id="RU000512"/>
    </source>
</evidence>
<feature type="binding site" evidence="7 9">
    <location>
        <position position="16"/>
    </location>
    <ligand>
        <name>substrate</name>
    </ligand>
</feature>
<dbReference type="HAMAP" id="MF_01200_B">
    <property type="entry name" value="OMPdecase_type1_B"/>
    <property type="match status" value="1"/>
</dbReference>
<comment type="similarity">
    <text evidence="7">Belongs to the OMP decarboxylase family. Type 1 subfamily.</text>
</comment>
<dbReference type="GO" id="GO:0044205">
    <property type="term" value="P:'de novo' UMP biosynthetic process"/>
    <property type="evidence" value="ECO:0007669"/>
    <property type="project" value="UniProtKB-UniRule"/>
</dbReference>
<dbReference type="NCBIfam" id="NF001273">
    <property type="entry name" value="PRK00230.1"/>
    <property type="match status" value="1"/>
</dbReference>
<name>A0A2M9G5G6_9PROT</name>
<evidence type="ECO:0000256" key="9">
    <source>
        <dbReference type="PIRSR" id="PIRSR614732-2"/>
    </source>
</evidence>
<dbReference type="GO" id="GO:0005829">
    <property type="term" value="C:cytosol"/>
    <property type="evidence" value="ECO:0007669"/>
    <property type="project" value="TreeGrafter"/>
</dbReference>
<evidence type="ECO:0000256" key="6">
    <source>
        <dbReference type="ARBA" id="ARBA00049157"/>
    </source>
</evidence>
<feature type="domain" description="Orotidine 5'-phosphate decarboxylase" evidence="11">
    <location>
        <begin position="10"/>
        <end position="232"/>
    </location>
</feature>
<protein>
    <recommendedName>
        <fullName evidence="7">Orotidine 5'-phosphate decarboxylase</fullName>
        <ecNumber evidence="7">4.1.1.23</ecNumber>
    </recommendedName>
    <alternativeName>
        <fullName evidence="7">OMP decarboxylase</fullName>
        <shortName evidence="7">OMPDCase</shortName>
        <shortName evidence="7">OMPdecase</shortName>
    </alternativeName>
</protein>
<dbReference type="Gene3D" id="3.20.20.70">
    <property type="entry name" value="Aldolase class I"/>
    <property type="match status" value="1"/>
</dbReference>
<feature type="active site" description="For OMPdecase activity" evidence="8">
    <location>
        <position position="70"/>
    </location>
</feature>
<reference evidence="12 13" key="1">
    <citation type="submission" date="2017-11" db="EMBL/GenBank/DDBJ databases">
        <title>Draft genome sequence of Rhizobiales bacterium SY3-13.</title>
        <authorList>
            <person name="Sun C."/>
        </authorList>
    </citation>
    <scope>NUCLEOTIDE SEQUENCE [LARGE SCALE GENOMIC DNA]</scope>
    <source>
        <strain evidence="12 13">SY3-13</strain>
    </source>
</reference>
<comment type="catalytic activity">
    <reaction evidence="6 7 10">
        <text>orotidine 5'-phosphate + H(+) = UMP + CO2</text>
        <dbReference type="Rhea" id="RHEA:11596"/>
        <dbReference type="ChEBI" id="CHEBI:15378"/>
        <dbReference type="ChEBI" id="CHEBI:16526"/>
        <dbReference type="ChEBI" id="CHEBI:57538"/>
        <dbReference type="ChEBI" id="CHEBI:57865"/>
        <dbReference type="EC" id="4.1.1.23"/>
    </reaction>
</comment>
<dbReference type="SUPFAM" id="SSF51366">
    <property type="entry name" value="Ribulose-phoshate binding barrel"/>
    <property type="match status" value="1"/>
</dbReference>
<dbReference type="Pfam" id="PF00215">
    <property type="entry name" value="OMPdecase"/>
    <property type="match status" value="1"/>
</dbReference>
<dbReference type="InterPro" id="IPR014732">
    <property type="entry name" value="OMPdecase"/>
</dbReference>
<dbReference type="SMART" id="SM00934">
    <property type="entry name" value="OMPdecase"/>
    <property type="match status" value="1"/>
</dbReference>
<accession>A0A2M9G5G6</accession>
<dbReference type="AlphaFoldDB" id="A0A2M9G5G6"/>
<keyword evidence="4 7" id="KW-0665">Pyrimidine biosynthesis</keyword>
<feature type="binding site" evidence="7 9">
    <location>
        <position position="126"/>
    </location>
    <ligand>
        <name>substrate</name>
    </ligand>
</feature>
<evidence type="ECO:0000256" key="2">
    <source>
        <dbReference type="ARBA" id="ARBA00004861"/>
    </source>
</evidence>
<feature type="active site" description="For OMPdecase activity" evidence="8">
    <location>
        <position position="65"/>
    </location>
</feature>
<dbReference type="GO" id="GO:0006207">
    <property type="term" value="P:'de novo' pyrimidine nucleobase biosynthetic process"/>
    <property type="evidence" value="ECO:0007669"/>
    <property type="project" value="InterPro"/>
</dbReference>
<dbReference type="InterPro" id="IPR018089">
    <property type="entry name" value="OMPdecase_AS"/>
</dbReference>
<dbReference type="UniPathway" id="UPA00070">
    <property type="reaction ID" value="UER00120"/>
</dbReference>
<comment type="subunit">
    <text evidence="7">Homodimer.</text>
</comment>
<evidence type="ECO:0000256" key="1">
    <source>
        <dbReference type="ARBA" id="ARBA00002356"/>
    </source>
</evidence>
<dbReference type="EC" id="4.1.1.23" evidence="7"/>
<dbReference type="PROSITE" id="PS00156">
    <property type="entry name" value="OMPDECASE"/>
    <property type="match status" value="1"/>
</dbReference>
<sequence length="239" mass="24297">MFDGSPSENPVLLAVDTDDAGQARGIVAELQDEVGGFKLGLEFFAAHGPQSVRETAPAGRRLFLDLKLHDIPNTVAGAVTSAASACRPDLLTVHAQGGAAMIRAARQAAEAFGAARPAIVAVTVLTSLDDADLEAMGVAGGATDQVVRLGRLAVAAGADGLVCSPKEIAPLREALGPDPMLVVPGIRMAGDALGDQKRIMTPRDAMAAGATYIVVGRSITAAEDRRAAARRVAAEAGAA</sequence>
<feature type="binding site" evidence="7 9">
    <location>
        <position position="196"/>
    </location>
    <ligand>
        <name>substrate</name>
    </ligand>
</feature>
<dbReference type="PANTHER" id="PTHR32119">
    <property type="entry name" value="OROTIDINE 5'-PHOSPHATE DECARBOXYLASE"/>
    <property type="match status" value="1"/>
</dbReference>
<dbReference type="GO" id="GO:0004590">
    <property type="term" value="F:orotidine-5'-phosphate decarboxylase activity"/>
    <property type="evidence" value="ECO:0007669"/>
    <property type="project" value="UniProtKB-UniRule"/>
</dbReference>
<keyword evidence="3 7" id="KW-0210">Decarboxylase</keyword>
<feature type="binding site" evidence="7">
    <location>
        <begin position="65"/>
        <end position="74"/>
    </location>
    <ligand>
        <name>substrate</name>
    </ligand>
</feature>
<dbReference type="OrthoDB" id="9806203at2"/>
<evidence type="ECO:0000256" key="4">
    <source>
        <dbReference type="ARBA" id="ARBA00022975"/>
    </source>
</evidence>
<dbReference type="Proteomes" id="UP000229498">
    <property type="component" value="Unassembled WGS sequence"/>
</dbReference>
<dbReference type="CDD" id="cd04725">
    <property type="entry name" value="OMP_decarboxylase_like"/>
    <property type="match status" value="1"/>
</dbReference>
<keyword evidence="5 7" id="KW-0456">Lyase</keyword>
<dbReference type="InterPro" id="IPR011060">
    <property type="entry name" value="RibuloseP-bd_barrel"/>
</dbReference>
<feature type="binding site" evidence="7 9">
    <location>
        <position position="216"/>
    </location>
    <ligand>
        <name>substrate</name>
    </ligand>
</feature>
<feature type="binding site" evidence="7 9">
    <location>
        <position position="187"/>
    </location>
    <ligand>
        <name>substrate</name>
    </ligand>
</feature>
<dbReference type="EMBL" id="PHIG01000011">
    <property type="protein sequence ID" value="PJK30944.1"/>
    <property type="molecule type" value="Genomic_DNA"/>
</dbReference>
<dbReference type="InterPro" id="IPR013785">
    <property type="entry name" value="Aldolase_TIM"/>
</dbReference>
<evidence type="ECO:0000256" key="5">
    <source>
        <dbReference type="ARBA" id="ARBA00023239"/>
    </source>
</evidence>
<dbReference type="PANTHER" id="PTHR32119:SF2">
    <property type="entry name" value="OROTIDINE 5'-PHOSPHATE DECARBOXYLASE"/>
    <property type="match status" value="1"/>
</dbReference>
<feature type="active site" description="For OMPdecase activity" evidence="8">
    <location>
        <position position="67"/>
    </location>
</feature>
<dbReference type="InterPro" id="IPR047596">
    <property type="entry name" value="OMPdecase_bac"/>
</dbReference>
<gene>
    <name evidence="7" type="primary">pyrF</name>
    <name evidence="12" type="ORF">CVT23_03515</name>
</gene>
<organism evidence="12 13">
    <name type="scientific">Minwuia thermotolerans</name>
    <dbReference type="NCBI Taxonomy" id="2056226"/>
    <lineage>
        <taxon>Bacteria</taxon>
        <taxon>Pseudomonadati</taxon>
        <taxon>Pseudomonadota</taxon>
        <taxon>Alphaproteobacteria</taxon>
        <taxon>Minwuiales</taxon>
        <taxon>Minwuiaceae</taxon>
        <taxon>Minwuia</taxon>
    </lineage>
</organism>
<evidence type="ECO:0000259" key="11">
    <source>
        <dbReference type="SMART" id="SM00934"/>
    </source>
</evidence>
<dbReference type="RefSeq" id="WP_109792587.1">
    <property type="nucleotide sequence ID" value="NZ_PHIG01000011.1"/>
</dbReference>
<feature type="binding site" evidence="7 9">
    <location>
        <position position="217"/>
    </location>
    <ligand>
        <name>substrate</name>
    </ligand>
</feature>
<feature type="active site" description="Proton donor" evidence="7">
    <location>
        <position position="67"/>
    </location>
</feature>
<keyword evidence="13" id="KW-1185">Reference proteome</keyword>
<comment type="pathway">
    <text evidence="2 7 10">Pyrimidine metabolism; UMP biosynthesis via de novo pathway; UMP from orotate: step 2/2.</text>
</comment>
<comment type="caution">
    <text evidence="12">The sequence shown here is derived from an EMBL/GenBank/DDBJ whole genome shotgun (WGS) entry which is preliminary data.</text>
</comment>
<feature type="binding site" evidence="7 9">
    <location>
        <position position="38"/>
    </location>
    <ligand>
        <name>substrate</name>
    </ligand>
</feature>
<evidence type="ECO:0000313" key="13">
    <source>
        <dbReference type="Proteomes" id="UP000229498"/>
    </source>
</evidence>
<evidence type="ECO:0000256" key="3">
    <source>
        <dbReference type="ARBA" id="ARBA00022793"/>
    </source>
</evidence>
<evidence type="ECO:0000313" key="12">
    <source>
        <dbReference type="EMBL" id="PJK30944.1"/>
    </source>
</evidence>
<dbReference type="NCBIfam" id="TIGR01740">
    <property type="entry name" value="pyrF"/>
    <property type="match status" value="1"/>
</dbReference>
<proteinExistence type="inferred from homology"/>